<evidence type="ECO:0008006" key="2">
    <source>
        <dbReference type="Google" id="ProtNLM"/>
    </source>
</evidence>
<gene>
    <name evidence="1" type="ORF">S03H2_13594</name>
</gene>
<proteinExistence type="predicted"/>
<sequence>VGYEINEEYTKLAERRIKEFSIDFNSPNLFEIKDK</sequence>
<accession>X1GZI6</accession>
<dbReference type="AlphaFoldDB" id="X1GZI6"/>
<protein>
    <recommendedName>
        <fullName evidence="2">DNA methylase N-4/N-6 domain-containing protein</fullName>
    </recommendedName>
</protein>
<organism evidence="1">
    <name type="scientific">marine sediment metagenome</name>
    <dbReference type="NCBI Taxonomy" id="412755"/>
    <lineage>
        <taxon>unclassified sequences</taxon>
        <taxon>metagenomes</taxon>
        <taxon>ecological metagenomes</taxon>
    </lineage>
</organism>
<comment type="caution">
    <text evidence="1">The sequence shown here is derived from an EMBL/GenBank/DDBJ whole genome shotgun (WGS) entry which is preliminary data.</text>
</comment>
<reference evidence="1" key="1">
    <citation type="journal article" date="2014" name="Front. Microbiol.">
        <title>High frequency of phylogenetically diverse reductive dehalogenase-homologous genes in deep subseafloor sedimentary metagenomes.</title>
        <authorList>
            <person name="Kawai M."/>
            <person name="Futagami T."/>
            <person name="Toyoda A."/>
            <person name="Takaki Y."/>
            <person name="Nishi S."/>
            <person name="Hori S."/>
            <person name="Arai W."/>
            <person name="Tsubouchi T."/>
            <person name="Morono Y."/>
            <person name="Uchiyama I."/>
            <person name="Ito T."/>
            <person name="Fujiyama A."/>
            <person name="Inagaki F."/>
            <person name="Takami H."/>
        </authorList>
    </citation>
    <scope>NUCLEOTIDE SEQUENCE</scope>
    <source>
        <strain evidence="1">Expedition CK06-06</strain>
    </source>
</reference>
<dbReference type="EMBL" id="BARU01006897">
    <property type="protein sequence ID" value="GAH38438.1"/>
    <property type="molecule type" value="Genomic_DNA"/>
</dbReference>
<name>X1GZI6_9ZZZZ</name>
<evidence type="ECO:0000313" key="1">
    <source>
        <dbReference type="EMBL" id="GAH38438.1"/>
    </source>
</evidence>
<feature type="non-terminal residue" evidence="1">
    <location>
        <position position="1"/>
    </location>
</feature>